<dbReference type="SMART" id="SM00091">
    <property type="entry name" value="PAS"/>
    <property type="match status" value="1"/>
</dbReference>
<comment type="catalytic activity">
    <reaction evidence="1">
        <text>3',3'-c-di-GMP + H2O = 5'-phosphoguanylyl(3'-&gt;5')guanosine + H(+)</text>
        <dbReference type="Rhea" id="RHEA:24902"/>
        <dbReference type="ChEBI" id="CHEBI:15377"/>
        <dbReference type="ChEBI" id="CHEBI:15378"/>
        <dbReference type="ChEBI" id="CHEBI:58754"/>
        <dbReference type="ChEBI" id="CHEBI:58805"/>
        <dbReference type="EC" id="3.1.4.52"/>
    </reaction>
    <physiologicalReaction direction="left-to-right" evidence="1">
        <dbReference type="Rhea" id="RHEA:24903"/>
    </physiologicalReaction>
</comment>
<dbReference type="InterPro" id="IPR052155">
    <property type="entry name" value="Biofilm_reg_signaling"/>
</dbReference>
<gene>
    <name evidence="5" type="ORF">SAMN05421882_10784</name>
</gene>
<dbReference type="EMBL" id="FNNH01000078">
    <property type="protein sequence ID" value="SDX17224.1"/>
    <property type="molecule type" value="Genomic_DNA"/>
</dbReference>
<evidence type="ECO:0000313" key="6">
    <source>
        <dbReference type="Proteomes" id="UP000183454"/>
    </source>
</evidence>
<dbReference type="InterPro" id="IPR000160">
    <property type="entry name" value="GGDEF_dom"/>
</dbReference>
<dbReference type="PANTHER" id="PTHR44757">
    <property type="entry name" value="DIGUANYLATE CYCLASE DGCP"/>
    <property type="match status" value="1"/>
</dbReference>
<dbReference type="PROSITE" id="PS50113">
    <property type="entry name" value="PAC"/>
    <property type="match status" value="1"/>
</dbReference>
<dbReference type="SUPFAM" id="SSF55785">
    <property type="entry name" value="PYP-like sensor domain (PAS domain)"/>
    <property type="match status" value="1"/>
</dbReference>
<evidence type="ECO:0000313" key="5">
    <source>
        <dbReference type="EMBL" id="SDX17224.1"/>
    </source>
</evidence>
<dbReference type="CDD" id="cd01949">
    <property type="entry name" value="GGDEF"/>
    <property type="match status" value="1"/>
</dbReference>
<dbReference type="SMART" id="SM00267">
    <property type="entry name" value="GGDEF"/>
    <property type="match status" value="1"/>
</dbReference>
<dbReference type="NCBIfam" id="TIGR00254">
    <property type="entry name" value="GGDEF"/>
    <property type="match status" value="1"/>
</dbReference>
<dbReference type="PROSITE" id="PS50887">
    <property type="entry name" value="GGDEF"/>
    <property type="match status" value="1"/>
</dbReference>
<dbReference type="PANTHER" id="PTHR44757:SF2">
    <property type="entry name" value="BIOFILM ARCHITECTURE MAINTENANCE PROTEIN MBAA"/>
    <property type="match status" value="1"/>
</dbReference>
<protein>
    <submittedName>
        <fullName evidence="5">PAS domain S-box-containing protein/diguanylate cyclase (GGDEF) domain-containing protein</fullName>
    </submittedName>
</protein>
<feature type="domain" description="GGDEF" evidence="4">
    <location>
        <begin position="179"/>
        <end position="312"/>
    </location>
</feature>
<feature type="domain" description="EAL" evidence="3">
    <location>
        <begin position="321"/>
        <end position="572"/>
    </location>
</feature>
<dbReference type="InterPro" id="IPR035919">
    <property type="entry name" value="EAL_sf"/>
</dbReference>
<dbReference type="FunFam" id="3.30.70.270:FF:000001">
    <property type="entry name" value="Diguanylate cyclase domain protein"/>
    <property type="match status" value="1"/>
</dbReference>
<accession>A0A1H2ZKA3</accession>
<dbReference type="InterPro" id="IPR001633">
    <property type="entry name" value="EAL_dom"/>
</dbReference>
<proteinExistence type="predicted"/>
<dbReference type="GO" id="GO:0071732">
    <property type="term" value="P:cellular response to nitric oxide"/>
    <property type="evidence" value="ECO:0007669"/>
    <property type="project" value="UniProtKB-ARBA"/>
</dbReference>
<dbReference type="SUPFAM" id="SSF141868">
    <property type="entry name" value="EAL domain-like"/>
    <property type="match status" value="1"/>
</dbReference>
<dbReference type="Gene3D" id="3.20.20.450">
    <property type="entry name" value="EAL domain"/>
    <property type="match status" value="1"/>
</dbReference>
<name>A0A1H2ZKA3_9PROT</name>
<dbReference type="InterPro" id="IPR000700">
    <property type="entry name" value="PAS-assoc_C"/>
</dbReference>
<dbReference type="GO" id="GO:0071111">
    <property type="term" value="F:cyclic-guanylate-specific phosphodiesterase activity"/>
    <property type="evidence" value="ECO:0007669"/>
    <property type="project" value="UniProtKB-EC"/>
</dbReference>
<dbReference type="NCBIfam" id="TIGR00229">
    <property type="entry name" value="sensory_box"/>
    <property type="match status" value="1"/>
</dbReference>
<evidence type="ECO:0000256" key="1">
    <source>
        <dbReference type="ARBA" id="ARBA00051114"/>
    </source>
</evidence>
<dbReference type="PROSITE" id="PS50883">
    <property type="entry name" value="EAL"/>
    <property type="match status" value="1"/>
</dbReference>
<dbReference type="Gene3D" id="3.30.450.20">
    <property type="entry name" value="PAS domain"/>
    <property type="match status" value="1"/>
</dbReference>
<dbReference type="CDD" id="cd01948">
    <property type="entry name" value="EAL"/>
    <property type="match status" value="1"/>
</dbReference>
<dbReference type="AlphaFoldDB" id="A0A1H2ZKA3"/>
<sequence length="591" mass="67608">MDFYVINELAGMITHYPFSDDVLKFQELIDLLPIAIFIKDAESKILAMNKACELQWGINFKNIQGTDGSQFFPAEQIKQFLIKDQEVFVNSNQIDFEETIWNYSLGQNRFVHTFKKPLYDKTGKPLFLIGMSIDITERKKAEQRLVEMATLDTLTGLPNRNLLKARIEKALVHDRHRQNLVAVLFIDLDHFKVINDSLGHDVGDLLLQAVAARIVSVVRSEDTVARHGGDEFVVLLSNLKSTLDVNIVAQKILDVLNQQFLINGQELHISASIGVSLFPDDGKDIWTLLKNSDIAMYHAKKSGRNNCHFFKPEMNEQAKKRLSMEIELRNALKRDELLLYYQPIVNSRNFYVDSVEVLLRWEHPNNGLIFPSKFIHLAEETGMIVPIGEWVLRQSCLQIKVWHDRGYQVPRLSINISTMHFRQETFVADIVRILNETGVEGRCLAFEITESVLMENVEETIGTLQQLNTLGIEIIMDDFGTGYSSLSYLRRYHINSLKIDHSFVRDLSADQAIIAAILAMAHGLNIKVIAEGVESEEQLSFLVSHGCSQFQGHYFSEPLLVAEFESRMWKYKSVDSQLPRWLNSKLCSEPC</sequence>
<dbReference type="InterPro" id="IPR013656">
    <property type="entry name" value="PAS_4"/>
</dbReference>
<organism evidence="5 6">
    <name type="scientific">Nitrosomonas communis</name>
    <dbReference type="NCBI Taxonomy" id="44574"/>
    <lineage>
        <taxon>Bacteria</taxon>
        <taxon>Pseudomonadati</taxon>
        <taxon>Pseudomonadota</taxon>
        <taxon>Betaproteobacteria</taxon>
        <taxon>Nitrosomonadales</taxon>
        <taxon>Nitrosomonadaceae</taxon>
        <taxon>Nitrosomonas</taxon>
    </lineage>
</organism>
<dbReference type="Pfam" id="PF08448">
    <property type="entry name" value="PAS_4"/>
    <property type="match status" value="1"/>
</dbReference>
<dbReference type="Proteomes" id="UP000183454">
    <property type="component" value="Unassembled WGS sequence"/>
</dbReference>
<dbReference type="InterPro" id="IPR029787">
    <property type="entry name" value="Nucleotide_cyclase"/>
</dbReference>
<dbReference type="Gene3D" id="3.30.70.270">
    <property type="match status" value="1"/>
</dbReference>
<dbReference type="Pfam" id="PF00990">
    <property type="entry name" value="GGDEF"/>
    <property type="match status" value="1"/>
</dbReference>
<evidence type="ECO:0000259" key="4">
    <source>
        <dbReference type="PROSITE" id="PS50887"/>
    </source>
</evidence>
<feature type="domain" description="PAC" evidence="2">
    <location>
        <begin position="94"/>
        <end position="147"/>
    </location>
</feature>
<dbReference type="SUPFAM" id="SSF55073">
    <property type="entry name" value="Nucleotide cyclase"/>
    <property type="match status" value="1"/>
</dbReference>
<dbReference type="FunFam" id="3.20.20.450:FF:000001">
    <property type="entry name" value="Cyclic di-GMP phosphodiesterase yahA"/>
    <property type="match status" value="1"/>
</dbReference>
<reference evidence="5 6" key="1">
    <citation type="submission" date="2016-10" db="EMBL/GenBank/DDBJ databases">
        <authorList>
            <person name="de Groot N.N."/>
        </authorList>
    </citation>
    <scope>NUCLEOTIDE SEQUENCE [LARGE SCALE GENOMIC DNA]</scope>
    <source>
        <strain evidence="5 6">Nm110</strain>
    </source>
</reference>
<dbReference type="InterPro" id="IPR000014">
    <property type="entry name" value="PAS"/>
</dbReference>
<evidence type="ECO:0000259" key="2">
    <source>
        <dbReference type="PROSITE" id="PS50113"/>
    </source>
</evidence>
<dbReference type="Pfam" id="PF00563">
    <property type="entry name" value="EAL"/>
    <property type="match status" value="1"/>
</dbReference>
<dbReference type="InterPro" id="IPR035965">
    <property type="entry name" value="PAS-like_dom_sf"/>
</dbReference>
<evidence type="ECO:0000259" key="3">
    <source>
        <dbReference type="PROSITE" id="PS50883"/>
    </source>
</evidence>
<dbReference type="InterPro" id="IPR043128">
    <property type="entry name" value="Rev_trsase/Diguanyl_cyclase"/>
</dbReference>
<dbReference type="SMART" id="SM00052">
    <property type="entry name" value="EAL"/>
    <property type="match status" value="1"/>
</dbReference>